<evidence type="ECO:0000256" key="11">
    <source>
        <dbReference type="ARBA" id="ARBA00023172"/>
    </source>
</evidence>
<evidence type="ECO:0000256" key="6">
    <source>
        <dbReference type="ARBA" id="ARBA00022723"/>
    </source>
</evidence>
<dbReference type="InterPro" id="IPR012340">
    <property type="entry name" value="NA-bd_OB-fold"/>
</dbReference>
<dbReference type="GO" id="GO:0003677">
    <property type="term" value="F:DNA binding"/>
    <property type="evidence" value="ECO:0007669"/>
    <property type="project" value="InterPro"/>
</dbReference>
<comment type="function">
    <text evidence="14">DNA ligase that seals nicks in double-stranded DNA during DNA replication, DNA recombination and DNA repair.</text>
</comment>
<evidence type="ECO:0000256" key="9">
    <source>
        <dbReference type="ARBA" id="ARBA00022840"/>
    </source>
</evidence>
<dbReference type="EC" id="6.5.1.1" evidence="14"/>
<evidence type="ECO:0000256" key="5">
    <source>
        <dbReference type="ARBA" id="ARBA00022705"/>
    </source>
</evidence>
<dbReference type="PANTHER" id="PTHR45674:SF7">
    <property type="entry name" value="DNA LIGASE"/>
    <property type="match status" value="1"/>
</dbReference>
<accession>A0A554MWE2</accession>
<dbReference type="SUPFAM" id="SSF50249">
    <property type="entry name" value="Nucleic acid-binding proteins"/>
    <property type="match status" value="1"/>
</dbReference>
<comment type="catalytic activity">
    <reaction evidence="14">
        <text>ATP + (deoxyribonucleotide)n-3'-hydroxyl + 5'-phospho-(deoxyribonucleotide)m = (deoxyribonucleotide)n+m + AMP + diphosphate.</text>
        <dbReference type="EC" id="6.5.1.1"/>
    </reaction>
</comment>
<dbReference type="SUPFAM" id="SSF56091">
    <property type="entry name" value="DNA ligase/mRNA capping enzyme, catalytic domain"/>
    <property type="match status" value="1"/>
</dbReference>
<evidence type="ECO:0000256" key="7">
    <source>
        <dbReference type="ARBA" id="ARBA00022741"/>
    </source>
</evidence>
<dbReference type="SUPFAM" id="SSF117018">
    <property type="entry name" value="ATP-dependent DNA ligase DNA-binding domain"/>
    <property type="match status" value="1"/>
</dbReference>
<keyword evidence="10 14" id="KW-0460">Magnesium</keyword>
<proteinExistence type="inferred from homology"/>
<dbReference type="GO" id="GO:0006273">
    <property type="term" value="P:lagging strand elongation"/>
    <property type="evidence" value="ECO:0007669"/>
    <property type="project" value="TreeGrafter"/>
</dbReference>
<evidence type="ECO:0000313" key="18">
    <source>
        <dbReference type="Proteomes" id="UP000319894"/>
    </source>
</evidence>
<dbReference type="Proteomes" id="UP000319894">
    <property type="component" value="Unassembled WGS sequence"/>
</dbReference>
<feature type="active site" description="N6-AMP-lysine intermediate" evidence="14">
    <location>
        <position position="282"/>
    </location>
</feature>
<evidence type="ECO:0000313" key="17">
    <source>
        <dbReference type="EMBL" id="TSD09423.1"/>
    </source>
</evidence>
<dbReference type="OrthoDB" id="31274at2157"/>
<evidence type="ECO:0000259" key="16">
    <source>
        <dbReference type="PROSITE" id="PS50160"/>
    </source>
</evidence>
<evidence type="ECO:0000256" key="12">
    <source>
        <dbReference type="ARBA" id="ARBA00023204"/>
    </source>
</evidence>
<feature type="domain" description="ATP-dependent DNA ligase family profile" evidence="16">
    <location>
        <begin position="361"/>
        <end position="489"/>
    </location>
</feature>
<dbReference type="CDD" id="cd07901">
    <property type="entry name" value="Adenylation_DNA_ligase_Arch_LigB"/>
    <property type="match status" value="1"/>
</dbReference>
<feature type="binding site" evidence="14">
    <location>
        <position position="287"/>
    </location>
    <ligand>
        <name>ATP</name>
        <dbReference type="ChEBI" id="CHEBI:30616"/>
    </ligand>
</feature>
<dbReference type="InterPro" id="IPR012310">
    <property type="entry name" value="DNA_ligase_ATP-dep_cent"/>
</dbReference>
<organism evidence="17 18">
    <name type="scientific">Haloglomus irregulare</name>
    <dbReference type="NCBI Taxonomy" id="2234134"/>
    <lineage>
        <taxon>Archaea</taxon>
        <taxon>Methanobacteriati</taxon>
        <taxon>Methanobacteriota</taxon>
        <taxon>Stenosarchaea group</taxon>
        <taxon>Halobacteria</taxon>
        <taxon>Halobacteriales</taxon>
        <taxon>Natronomonadaceae</taxon>
        <taxon>Haloglomus</taxon>
    </lineage>
</organism>
<evidence type="ECO:0000256" key="15">
    <source>
        <dbReference type="RuleBase" id="RU004196"/>
    </source>
</evidence>
<feature type="binding site" evidence="14">
    <location>
        <position position="280"/>
    </location>
    <ligand>
        <name>ATP</name>
        <dbReference type="ChEBI" id="CHEBI:30616"/>
    </ligand>
</feature>
<dbReference type="InterPro" id="IPR050191">
    <property type="entry name" value="ATP-dep_DNA_ligase"/>
</dbReference>
<dbReference type="InterPro" id="IPR012308">
    <property type="entry name" value="DNA_ligase_ATP-dep_N"/>
</dbReference>
<keyword evidence="5 14" id="KW-0235">DNA replication</keyword>
<name>A0A554MWE2_9EURY</name>
<dbReference type="GO" id="GO:0005524">
    <property type="term" value="F:ATP binding"/>
    <property type="evidence" value="ECO:0007669"/>
    <property type="project" value="UniProtKB-UniRule"/>
</dbReference>
<keyword evidence="9 14" id="KW-0067">ATP-binding</keyword>
<dbReference type="PROSITE" id="PS50160">
    <property type="entry name" value="DNA_LIGASE_A3"/>
    <property type="match status" value="1"/>
</dbReference>
<dbReference type="InterPro" id="IPR016059">
    <property type="entry name" value="DNA_ligase_ATP-dep_CS"/>
</dbReference>
<dbReference type="FunFam" id="1.10.3260.10:FF:000007">
    <property type="entry name" value="DNA ligase"/>
    <property type="match status" value="1"/>
</dbReference>
<comment type="similarity">
    <text evidence="1 14 15">Belongs to the ATP-dependent DNA ligase family.</text>
</comment>
<dbReference type="GO" id="GO:0006310">
    <property type="term" value="P:DNA recombination"/>
    <property type="evidence" value="ECO:0007669"/>
    <property type="project" value="UniProtKB-UniRule"/>
</dbReference>
<dbReference type="Gene3D" id="1.10.3260.10">
    <property type="entry name" value="DNA ligase, ATP-dependent, N-terminal domain"/>
    <property type="match status" value="1"/>
</dbReference>
<dbReference type="Gene3D" id="3.30.470.30">
    <property type="entry name" value="DNA ligase/mRNA capping enzyme"/>
    <property type="match status" value="1"/>
</dbReference>
<evidence type="ECO:0000256" key="4">
    <source>
        <dbReference type="ARBA" id="ARBA00022618"/>
    </source>
</evidence>
<dbReference type="RefSeq" id="WP_144263159.1">
    <property type="nucleotide sequence ID" value="NZ_QMDX01000013.1"/>
</dbReference>
<reference evidence="17 18" key="1">
    <citation type="submission" date="2018-06" db="EMBL/GenBank/DDBJ databases">
        <title>Natronomonas sp. F16-60 a new haloarchaeon isolated from a solar saltern of Isla Cristina, Huelva, Spain.</title>
        <authorList>
            <person name="Duran-Viseras A."/>
            <person name="Sanchez-Porro C."/>
            <person name="Ventosa A."/>
        </authorList>
    </citation>
    <scope>NUCLEOTIDE SEQUENCE [LARGE SCALE GENOMIC DNA]</scope>
    <source>
        <strain evidence="17 18">F16-60</strain>
    </source>
</reference>
<keyword evidence="3 14" id="KW-0436">Ligase</keyword>
<keyword evidence="18" id="KW-1185">Reference proteome</keyword>
<comment type="cofactor">
    <cofactor evidence="14">
        <name>Mg(2+)</name>
        <dbReference type="ChEBI" id="CHEBI:18420"/>
    </cofactor>
</comment>
<keyword evidence="4 14" id="KW-0132">Cell division</keyword>
<evidence type="ECO:0000256" key="3">
    <source>
        <dbReference type="ARBA" id="ARBA00022598"/>
    </source>
</evidence>
<evidence type="ECO:0000256" key="2">
    <source>
        <dbReference type="ARBA" id="ARBA00013308"/>
    </source>
</evidence>
<sequence>MEYATLADYCRRLETADADVELVATLADLFRTADADHLPAVVTMVRGKVAPRWEGLELGVSSSLTTDAVLRATGVDPDALEVEWRDRGDLGAAAEWAVENNRQRTLVSGTLTVIGVRETLRELASYEGHGSRDRKVEALAGLVADADPTEARYLVRTALGYMRIGVGDGTVRDAVAEAFLTDDPEAGDDDAPGTPAATVSGVKAVERAAQLTNDYRVVARTARDEGIAGLRDLDLELGRPVELMLARKAEGLEAGLTDVARRDGAGDADAPGWRGHVLVETKYDGIRVQAHVDGDDVRLFTRRLVDVTEGFPEVVDALRTGVGAERALLDGELVGYDAATGEPAVFQELSRRVKREDDVEALAAELPATLHCFDCLHVDGRTLLDEPLDARLDALETAFDPVDGLERAAATVPDDVAAARACYREAVDAGHEGVMLKNLDAGYQPGRRVGRMLKHKPVMEPLDLVVTRAQYSEGRRSSLLGRLYLGAYGPDADAFREVGRLSTGYTDAELSELTDRLEALVVDRDGRDVTVRPELVLEVEYEELQTSPEYGSGYALRFPRFLGVREDLGPTDADTVDRVERLYEAQ</sequence>
<feature type="binding site" evidence="14">
    <location>
        <position position="454"/>
    </location>
    <ligand>
        <name>ATP</name>
        <dbReference type="ChEBI" id="CHEBI:30616"/>
    </ligand>
</feature>
<dbReference type="AlphaFoldDB" id="A0A554MWE2"/>
<keyword evidence="13 14" id="KW-0131">Cell cycle</keyword>
<dbReference type="NCBIfam" id="TIGR00574">
    <property type="entry name" value="dnl1"/>
    <property type="match status" value="1"/>
</dbReference>
<gene>
    <name evidence="14" type="primary">lig</name>
    <name evidence="17" type="ORF">DP107_16075</name>
</gene>
<dbReference type="GO" id="GO:0006281">
    <property type="term" value="P:DNA repair"/>
    <property type="evidence" value="ECO:0007669"/>
    <property type="project" value="UniProtKB-UniRule"/>
</dbReference>
<dbReference type="GO" id="GO:0071897">
    <property type="term" value="P:DNA biosynthetic process"/>
    <property type="evidence" value="ECO:0007669"/>
    <property type="project" value="InterPro"/>
</dbReference>
<keyword evidence="12 14" id="KW-0234">DNA repair</keyword>
<feature type="binding site" evidence="14">
    <location>
        <position position="302"/>
    </location>
    <ligand>
        <name>ATP</name>
        <dbReference type="ChEBI" id="CHEBI:30616"/>
    </ligand>
</feature>
<keyword evidence="11 14" id="KW-0233">DNA recombination</keyword>
<dbReference type="Pfam" id="PF04675">
    <property type="entry name" value="DNA_ligase_A_N"/>
    <property type="match status" value="1"/>
</dbReference>
<dbReference type="Pfam" id="PF01068">
    <property type="entry name" value="DNA_ligase_A_M"/>
    <property type="match status" value="1"/>
</dbReference>
<dbReference type="FunCoup" id="A0A554MWE2">
    <property type="interactions" value="148"/>
</dbReference>
<feature type="binding site" evidence="14">
    <location>
        <position position="448"/>
    </location>
    <ligand>
        <name>ATP</name>
        <dbReference type="ChEBI" id="CHEBI:30616"/>
    </ligand>
</feature>
<dbReference type="GO" id="GO:0051301">
    <property type="term" value="P:cell division"/>
    <property type="evidence" value="ECO:0007669"/>
    <property type="project" value="UniProtKB-KW"/>
</dbReference>
<evidence type="ECO:0000256" key="8">
    <source>
        <dbReference type="ARBA" id="ARBA00022763"/>
    </source>
</evidence>
<dbReference type="InParanoid" id="A0A554MWE2"/>
<comment type="caution">
    <text evidence="17">The sequence shown here is derived from an EMBL/GenBank/DDBJ whole genome shotgun (WGS) entry which is preliminary data.</text>
</comment>
<evidence type="ECO:0000256" key="1">
    <source>
        <dbReference type="ARBA" id="ARBA00007572"/>
    </source>
</evidence>
<evidence type="ECO:0000256" key="10">
    <source>
        <dbReference type="ARBA" id="ARBA00022842"/>
    </source>
</evidence>
<dbReference type="EMBL" id="QMDX01000013">
    <property type="protein sequence ID" value="TSD09423.1"/>
    <property type="molecule type" value="Genomic_DNA"/>
</dbReference>
<evidence type="ECO:0000256" key="14">
    <source>
        <dbReference type="HAMAP-Rule" id="MF_00407"/>
    </source>
</evidence>
<dbReference type="Pfam" id="PF04679">
    <property type="entry name" value="DNA_ligase_A_C"/>
    <property type="match status" value="1"/>
</dbReference>
<protein>
    <recommendedName>
        <fullName evidence="2 14">DNA ligase</fullName>
        <ecNumber evidence="14">6.5.1.1</ecNumber>
    </recommendedName>
    <alternativeName>
        <fullName evidence="14">Polydeoxyribonucleotide synthase [ATP]</fullName>
    </alternativeName>
</protein>
<evidence type="ECO:0000256" key="13">
    <source>
        <dbReference type="ARBA" id="ARBA00023306"/>
    </source>
</evidence>
<dbReference type="InterPro" id="IPR022865">
    <property type="entry name" value="DNA_ligae_ATP-dep_bac/arc"/>
</dbReference>
<dbReference type="InterPro" id="IPR036599">
    <property type="entry name" value="DNA_ligase_N_sf"/>
</dbReference>
<dbReference type="GO" id="GO:0003910">
    <property type="term" value="F:DNA ligase (ATP) activity"/>
    <property type="evidence" value="ECO:0007669"/>
    <property type="project" value="UniProtKB-UniRule"/>
</dbReference>
<keyword evidence="8 14" id="KW-0227">DNA damage</keyword>
<dbReference type="HAMAP" id="MF_00407">
    <property type="entry name" value="DNA_ligase"/>
    <property type="match status" value="1"/>
</dbReference>
<dbReference type="GO" id="GO:0046872">
    <property type="term" value="F:metal ion binding"/>
    <property type="evidence" value="ECO:0007669"/>
    <property type="project" value="UniProtKB-KW"/>
</dbReference>
<dbReference type="InterPro" id="IPR000977">
    <property type="entry name" value="DNA_ligase_ATP-dep"/>
</dbReference>
<keyword evidence="7 14" id="KW-0547">Nucleotide-binding</keyword>
<feature type="binding site" evidence="14">
    <location>
        <position position="373"/>
    </location>
    <ligand>
        <name>ATP</name>
        <dbReference type="ChEBI" id="CHEBI:30616"/>
    </ligand>
</feature>
<dbReference type="PROSITE" id="PS00697">
    <property type="entry name" value="DNA_LIGASE_A1"/>
    <property type="match status" value="1"/>
</dbReference>
<keyword evidence="6 14" id="KW-0479">Metal-binding</keyword>
<feature type="binding site" evidence="14">
    <location>
        <position position="332"/>
    </location>
    <ligand>
        <name>ATP</name>
        <dbReference type="ChEBI" id="CHEBI:30616"/>
    </ligand>
</feature>
<dbReference type="InterPro" id="IPR012309">
    <property type="entry name" value="DNA_ligase_ATP-dep_C"/>
</dbReference>
<dbReference type="PANTHER" id="PTHR45674">
    <property type="entry name" value="DNA LIGASE 1/3 FAMILY MEMBER"/>
    <property type="match status" value="1"/>
</dbReference>
<dbReference type="Gene3D" id="2.40.50.140">
    <property type="entry name" value="Nucleic acid-binding proteins"/>
    <property type="match status" value="1"/>
</dbReference>